<evidence type="ECO:0000313" key="3">
    <source>
        <dbReference type="EMBL" id="AKU90759.1"/>
    </source>
</evidence>
<dbReference type="SUPFAM" id="SSF159888">
    <property type="entry name" value="YdhG-like"/>
    <property type="match status" value="1"/>
</dbReference>
<sequence length="187" mass="20334">MASSRATTVEEYLAELPSDRRAAIETVRRVILDNLPSGFEEGMQYGMPTYYVPLSVHPDTYNGQPLMVAALASQKGYMAVYLMTIYARPELRSWFETAYRATGKRFDAGKSCVRFRTLDDLPLELVGEAIAKVDLETFVAVFEESRKAVRAKPAAEGKKAASTGKATAAAAKKAPSTAKKAASKAKA</sequence>
<dbReference type="InterPro" id="IPR014922">
    <property type="entry name" value="YdhG-like"/>
</dbReference>
<feature type="region of interest" description="Disordered" evidence="1">
    <location>
        <begin position="151"/>
        <end position="187"/>
    </location>
</feature>
<proteinExistence type="predicted"/>
<dbReference type="Gene3D" id="3.90.1150.200">
    <property type="match status" value="1"/>
</dbReference>
<organism evidence="3 4">
    <name type="scientific">Vulgatibacter incomptus</name>
    <dbReference type="NCBI Taxonomy" id="1391653"/>
    <lineage>
        <taxon>Bacteria</taxon>
        <taxon>Pseudomonadati</taxon>
        <taxon>Myxococcota</taxon>
        <taxon>Myxococcia</taxon>
        <taxon>Myxococcales</taxon>
        <taxon>Cystobacterineae</taxon>
        <taxon>Vulgatibacteraceae</taxon>
        <taxon>Vulgatibacter</taxon>
    </lineage>
</organism>
<dbReference type="EMBL" id="CP012332">
    <property type="protein sequence ID" value="AKU90759.1"/>
    <property type="molecule type" value="Genomic_DNA"/>
</dbReference>
<feature type="domain" description="YdhG-like" evidence="2">
    <location>
        <begin position="20"/>
        <end position="132"/>
    </location>
</feature>
<dbReference type="OrthoDB" id="9813231at2"/>
<name>A0A0K1PCD0_9BACT</name>
<keyword evidence="4" id="KW-1185">Reference proteome</keyword>
<protein>
    <submittedName>
        <fullName evidence="3">DUF1801 domain-containing protein</fullName>
    </submittedName>
</protein>
<dbReference type="KEGG" id="vin:AKJ08_1146"/>
<evidence type="ECO:0000259" key="2">
    <source>
        <dbReference type="Pfam" id="PF08818"/>
    </source>
</evidence>
<dbReference type="STRING" id="1391653.AKJ08_1146"/>
<dbReference type="Proteomes" id="UP000055590">
    <property type="component" value="Chromosome"/>
</dbReference>
<gene>
    <name evidence="3" type="ORF">AKJ08_1146</name>
</gene>
<dbReference type="AlphaFoldDB" id="A0A0K1PCD0"/>
<accession>A0A0K1PCD0</accession>
<evidence type="ECO:0000313" key="4">
    <source>
        <dbReference type="Proteomes" id="UP000055590"/>
    </source>
</evidence>
<evidence type="ECO:0000256" key="1">
    <source>
        <dbReference type="SAM" id="MobiDB-lite"/>
    </source>
</evidence>
<dbReference type="RefSeq" id="WP_082342767.1">
    <property type="nucleotide sequence ID" value="NZ_CP012332.1"/>
</dbReference>
<dbReference type="Pfam" id="PF08818">
    <property type="entry name" value="DUF1801"/>
    <property type="match status" value="1"/>
</dbReference>
<feature type="compositionally biased region" description="Low complexity" evidence="1">
    <location>
        <begin position="160"/>
        <end position="180"/>
    </location>
</feature>
<reference evidence="3 4" key="1">
    <citation type="submission" date="2015-08" db="EMBL/GenBank/DDBJ databases">
        <authorList>
            <person name="Babu N.S."/>
            <person name="Beckwith C.J."/>
            <person name="Beseler K.G."/>
            <person name="Brison A."/>
            <person name="Carone J.V."/>
            <person name="Caskin T.P."/>
            <person name="Diamond M."/>
            <person name="Durham M.E."/>
            <person name="Foxe J.M."/>
            <person name="Go M."/>
            <person name="Henderson B.A."/>
            <person name="Jones I.B."/>
            <person name="McGettigan J.A."/>
            <person name="Micheletti S.J."/>
            <person name="Nasrallah M.E."/>
            <person name="Ortiz D."/>
            <person name="Piller C.R."/>
            <person name="Privatt S.R."/>
            <person name="Schneider S.L."/>
            <person name="Sharp S."/>
            <person name="Smith T.C."/>
            <person name="Stanton J.D."/>
            <person name="Ullery H.E."/>
            <person name="Wilson R.J."/>
            <person name="Serrano M.G."/>
            <person name="Buck G."/>
            <person name="Lee V."/>
            <person name="Wang Y."/>
            <person name="Carvalho R."/>
            <person name="Voegtly L."/>
            <person name="Shi R."/>
            <person name="Duckworth R."/>
            <person name="Johnson A."/>
            <person name="Loviza R."/>
            <person name="Walstead R."/>
            <person name="Shah Z."/>
            <person name="Kiflezghi M."/>
            <person name="Wade K."/>
            <person name="Ball S.L."/>
            <person name="Bradley K.W."/>
            <person name="Asai D.J."/>
            <person name="Bowman C.A."/>
            <person name="Russell D.A."/>
            <person name="Pope W.H."/>
            <person name="Jacobs-Sera D."/>
            <person name="Hendrix R.W."/>
            <person name="Hatfull G.F."/>
        </authorList>
    </citation>
    <scope>NUCLEOTIDE SEQUENCE [LARGE SCALE GENOMIC DNA]</scope>
    <source>
        <strain evidence="3 4">DSM 27710</strain>
    </source>
</reference>